<keyword evidence="5" id="KW-1185">Reference proteome</keyword>
<keyword evidence="3" id="KW-0732">Signal</keyword>
<dbReference type="SUPFAM" id="SSF56214">
    <property type="entry name" value="4'-phosphopantetheinyl transferase"/>
    <property type="match status" value="2"/>
</dbReference>
<dbReference type="GO" id="GO:0016740">
    <property type="term" value="F:transferase activity"/>
    <property type="evidence" value="ECO:0007669"/>
    <property type="project" value="UniProtKB-KW"/>
</dbReference>
<feature type="signal peptide" evidence="3">
    <location>
        <begin position="1"/>
        <end position="19"/>
    </location>
</feature>
<feature type="non-terminal residue" evidence="4">
    <location>
        <position position="110"/>
    </location>
</feature>
<proteinExistence type="predicted"/>
<sequence length="110" mass="12350">MSFRIFLRCLLSLYIGSGPQEVCFSYNDYGKPELGSENVFFNISHSGDLAVAAFSGCNELGVDIERVKPVPEAVEITRNSFSHIETCWISAVDGPELVKRFLRCWVIREA</sequence>
<organism evidence="4 5">
    <name type="scientific">Aduncisulcus paluster</name>
    <dbReference type="NCBI Taxonomy" id="2918883"/>
    <lineage>
        <taxon>Eukaryota</taxon>
        <taxon>Metamonada</taxon>
        <taxon>Carpediemonas-like organisms</taxon>
        <taxon>Aduncisulcus</taxon>
    </lineage>
</organism>
<dbReference type="Gene3D" id="3.90.470.20">
    <property type="entry name" value="4'-phosphopantetheinyl transferase domain"/>
    <property type="match status" value="1"/>
</dbReference>
<reference evidence="4" key="1">
    <citation type="submission" date="2022-03" db="EMBL/GenBank/DDBJ databases">
        <title>Draft genome sequence of Aduncisulcus paluster, a free-living microaerophilic Fornicata.</title>
        <authorList>
            <person name="Yuyama I."/>
            <person name="Kume K."/>
            <person name="Tamura T."/>
            <person name="Inagaki Y."/>
            <person name="Hashimoto T."/>
        </authorList>
    </citation>
    <scope>NUCLEOTIDE SEQUENCE</scope>
    <source>
        <strain evidence="4">NY0171</strain>
    </source>
</reference>
<protein>
    <recommendedName>
        <fullName evidence="1">holo-[acyl-carrier-protein] synthase</fullName>
        <ecNumber evidence="1">2.7.8.7</ecNumber>
    </recommendedName>
</protein>
<dbReference type="PANTHER" id="PTHR12215:SF10">
    <property type="entry name" value="L-AMINOADIPATE-SEMIALDEHYDE DEHYDROGENASE-PHOSPHOPANTETHEINYL TRANSFERASE"/>
    <property type="match status" value="1"/>
</dbReference>
<feature type="chain" id="PRO_5046691623" description="holo-[acyl-carrier-protein] synthase" evidence="3">
    <location>
        <begin position="20"/>
        <end position="110"/>
    </location>
</feature>
<comment type="caution">
    <text evidence="4">The sequence shown here is derived from an EMBL/GenBank/DDBJ whole genome shotgun (WGS) entry which is preliminary data.</text>
</comment>
<dbReference type="InterPro" id="IPR037143">
    <property type="entry name" value="4-PPantetheinyl_Trfase_dom_sf"/>
</dbReference>
<dbReference type="InterPro" id="IPR050559">
    <property type="entry name" value="P-Pant_transferase_sf"/>
</dbReference>
<evidence type="ECO:0000256" key="3">
    <source>
        <dbReference type="SAM" id="SignalP"/>
    </source>
</evidence>
<dbReference type="Proteomes" id="UP001057375">
    <property type="component" value="Unassembled WGS sequence"/>
</dbReference>
<accession>A0ABQ5KPH8</accession>
<evidence type="ECO:0000256" key="2">
    <source>
        <dbReference type="ARBA" id="ARBA00022679"/>
    </source>
</evidence>
<dbReference type="PANTHER" id="PTHR12215">
    <property type="entry name" value="PHOSPHOPANTETHEINE TRANSFERASE"/>
    <property type="match status" value="1"/>
</dbReference>
<dbReference type="EC" id="2.7.8.7" evidence="1"/>
<gene>
    <name evidence="4" type="ORF">ADUPG1_002671</name>
</gene>
<keyword evidence="2 4" id="KW-0808">Transferase</keyword>
<dbReference type="EMBL" id="BQXS01003222">
    <property type="protein sequence ID" value="GKT33861.1"/>
    <property type="molecule type" value="Genomic_DNA"/>
</dbReference>
<name>A0ABQ5KPH8_9EUKA</name>
<evidence type="ECO:0000313" key="4">
    <source>
        <dbReference type="EMBL" id="GKT33861.1"/>
    </source>
</evidence>
<evidence type="ECO:0000313" key="5">
    <source>
        <dbReference type="Proteomes" id="UP001057375"/>
    </source>
</evidence>
<evidence type="ECO:0000256" key="1">
    <source>
        <dbReference type="ARBA" id="ARBA00013172"/>
    </source>
</evidence>